<organism evidence="2 3">
    <name type="scientific">Siphonobacter curvatus</name>
    <dbReference type="NCBI Taxonomy" id="2094562"/>
    <lineage>
        <taxon>Bacteria</taxon>
        <taxon>Pseudomonadati</taxon>
        <taxon>Bacteroidota</taxon>
        <taxon>Cytophagia</taxon>
        <taxon>Cytophagales</taxon>
        <taxon>Cytophagaceae</taxon>
        <taxon>Siphonobacter</taxon>
    </lineage>
</organism>
<feature type="transmembrane region" description="Helical" evidence="1">
    <location>
        <begin position="97"/>
        <end position="116"/>
    </location>
</feature>
<feature type="transmembrane region" description="Helical" evidence="1">
    <location>
        <begin position="122"/>
        <end position="140"/>
    </location>
</feature>
<reference evidence="3" key="1">
    <citation type="submission" date="2018-02" db="EMBL/GenBank/DDBJ databases">
        <title>Genome sequencing of Solimonas sp. HR-BB.</title>
        <authorList>
            <person name="Lee Y."/>
            <person name="Jeon C.O."/>
        </authorList>
    </citation>
    <scope>NUCLEOTIDE SEQUENCE [LARGE SCALE GENOMIC DNA]</scope>
    <source>
        <strain evidence="3">HR-U</strain>
    </source>
</reference>
<dbReference type="EMBL" id="PTRA01000001">
    <property type="protein sequence ID" value="PQA59197.1"/>
    <property type="molecule type" value="Genomic_DNA"/>
</dbReference>
<evidence type="ECO:0000313" key="3">
    <source>
        <dbReference type="Proteomes" id="UP000239590"/>
    </source>
</evidence>
<proteinExistence type="predicted"/>
<dbReference type="Proteomes" id="UP000239590">
    <property type="component" value="Unassembled WGS sequence"/>
</dbReference>
<feature type="transmembrane region" description="Helical" evidence="1">
    <location>
        <begin position="33"/>
        <end position="53"/>
    </location>
</feature>
<keyword evidence="1" id="KW-1133">Transmembrane helix</keyword>
<sequence length="147" mass="16634">MPAKLPLEAQLEGFFLRTLPTIPFNVKEIFVQIMPWLALINGILGLASLIPTYQNSFARSYGMTSSVYLDVIGNIIESVLMLMAFSPLRSNRRKGWNFLYFSVLVAVTFSVLSALLNMPWGTGGLIFAVVFAGVELWILFQIRERYY</sequence>
<accession>A0A2S7IN95</accession>
<protein>
    <submittedName>
        <fullName evidence="2">Uncharacterized protein</fullName>
    </submittedName>
</protein>
<evidence type="ECO:0000313" key="2">
    <source>
        <dbReference type="EMBL" id="PQA59197.1"/>
    </source>
</evidence>
<dbReference type="AlphaFoldDB" id="A0A2S7IN95"/>
<name>A0A2S7IN95_9BACT</name>
<keyword evidence="3" id="KW-1185">Reference proteome</keyword>
<evidence type="ECO:0000256" key="1">
    <source>
        <dbReference type="SAM" id="Phobius"/>
    </source>
</evidence>
<dbReference type="OrthoDB" id="964076at2"/>
<comment type="caution">
    <text evidence="2">The sequence shown here is derived from an EMBL/GenBank/DDBJ whole genome shotgun (WGS) entry which is preliminary data.</text>
</comment>
<feature type="transmembrane region" description="Helical" evidence="1">
    <location>
        <begin position="65"/>
        <end position="85"/>
    </location>
</feature>
<keyword evidence="1" id="KW-0812">Transmembrane</keyword>
<keyword evidence="1" id="KW-0472">Membrane</keyword>
<dbReference type="RefSeq" id="WP_104710516.1">
    <property type="nucleotide sequence ID" value="NZ_PTRA01000001.1"/>
</dbReference>
<gene>
    <name evidence="2" type="ORF">C5O19_05950</name>
</gene>